<dbReference type="PRINTS" id="PR01853">
    <property type="entry name" value="YAJCTRNLCASE"/>
</dbReference>
<dbReference type="Proteomes" id="UP001144612">
    <property type="component" value="Unassembled WGS sequence"/>
</dbReference>
<dbReference type="PANTHER" id="PTHR33909">
    <property type="entry name" value="SEC TRANSLOCON ACCESSORY COMPLEX SUBUNIT YAJC"/>
    <property type="match status" value="1"/>
</dbReference>
<evidence type="ECO:0000256" key="3">
    <source>
        <dbReference type="ARBA" id="ARBA00022448"/>
    </source>
</evidence>
<dbReference type="Pfam" id="PF02699">
    <property type="entry name" value="YajC"/>
    <property type="match status" value="1"/>
</dbReference>
<comment type="caution">
    <text evidence="11">The sequence shown here is derived from an EMBL/GenBank/DDBJ whole genome shotgun (WGS) entry which is preliminary data.</text>
</comment>
<evidence type="ECO:0000256" key="5">
    <source>
        <dbReference type="ARBA" id="ARBA00022692"/>
    </source>
</evidence>
<dbReference type="InterPro" id="IPR003849">
    <property type="entry name" value="Preprotein_translocase_YajC"/>
</dbReference>
<evidence type="ECO:0000256" key="1">
    <source>
        <dbReference type="ARBA" id="ARBA00004162"/>
    </source>
</evidence>
<keyword evidence="3" id="KW-0813">Transport</keyword>
<proteinExistence type="inferred from homology"/>
<evidence type="ECO:0000256" key="9">
    <source>
        <dbReference type="ARBA" id="ARBA00023136"/>
    </source>
</evidence>
<evidence type="ECO:0000256" key="8">
    <source>
        <dbReference type="ARBA" id="ARBA00023010"/>
    </source>
</evidence>
<keyword evidence="9 10" id="KW-0472">Membrane</keyword>
<protein>
    <submittedName>
        <fullName evidence="11">Preprotein translocase subunit YajC</fullName>
    </submittedName>
</protein>
<keyword evidence="12" id="KW-1185">Reference proteome</keyword>
<evidence type="ECO:0000256" key="7">
    <source>
        <dbReference type="ARBA" id="ARBA00022989"/>
    </source>
</evidence>
<dbReference type="PANTHER" id="PTHR33909:SF1">
    <property type="entry name" value="SEC TRANSLOCON ACCESSORY COMPLEX SUBUNIT YAJC"/>
    <property type="match status" value="1"/>
</dbReference>
<feature type="transmembrane region" description="Helical" evidence="10">
    <location>
        <begin position="6"/>
        <end position="26"/>
    </location>
</feature>
<dbReference type="EMBL" id="JAPQFJ010000007">
    <property type="protein sequence ID" value="MCY6958583.1"/>
    <property type="molecule type" value="Genomic_DNA"/>
</dbReference>
<keyword evidence="7 10" id="KW-1133">Transmembrane helix</keyword>
<accession>A0ABT4D8U9</accession>
<comment type="similarity">
    <text evidence="2">Belongs to the YajC family.</text>
</comment>
<dbReference type="RefSeq" id="WP_268061003.1">
    <property type="nucleotide sequence ID" value="NZ_JAPQFJ010000007.1"/>
</dbReference>
<sequence>MPQQSIISLILPFVLFMGVLYIFIILPDKKRKKQYNSMLEGLRVNDEVITRGGIIGKITRIQDEFIIIESGPDKVKFKLSKNGIATTTSALKEEK</sequence>
<reference evidence="11" key="1">
    <citation type="submission" date="2022-12" db="EMBL/GenBank/DDBJ databases">
        <title>Clostridium sp. nov., isolated from industrial wastewater.</title>
        <authorList>
            <person name="Jiayan W."/>
        </authorList>
    </citation>
    <scope>NUCLEOTIDE SEQUENCE</scope>
    <source>
        <strain evidence="11">ZC22-4</strain>
    </source>
</reference>
<dbReference type="SMART" id="SM01323">
    <property type="entry name" value="YajC"/>
    <property type="match status" value="1"/>
</dbReference>
<comment type="subcellular location">
    <subcellularLocation>
        <location evidence="1">Cell membrane</location>
        <topology evidence="1">Single-pass membrane protein</topology>
    </subcellularLocation>
</comment>
<keyword evidence="6" id="KW-0653">Protein transport</keyword>
<evidence type="ECO:0000256" key="10">
    <source>
        <dbReference type="SAM" id="Phobius"/>
    </source>
</evidence>
<evidence type="ECO:0000313" key="11">
    <source>
        <dbReference type="EMBL" id="MCY6958583.1"/>
    </source>
</evidence>
<dbReference type="NCBIfam" id="TIGR00739">
    <property type="entry name" value="yajC"/>
    <property type="match status" value="1"/>
</dbReference>
<keyword evidence="4" id="KW-1003">Cell membrane</keyword>
<evidence type="ECO:0000256" key="4">
    <source>
        <dbReference type="ARBA" id="ARBA00022475"/>
    </source>
</evidence>
<keyword evidence="5 10" id="KW-0812">Transmembrane</keyword>
<evidence type="ECO:0000256" key="6">
    <source>
        <dbReference type="ARBA" id="ARBA00022927"/>
    </source>
</evidence>
<evidence type="ECO:0000313" key="12">
    <source>
        <dbReference type="Proteomes" id="UP001144612"/>
    </source>
</evidence>
<evidence type="ECO:0000256" key="2">
    <source>
        <dbReference type="ARBA" id="ARBA00006742"/>
    </source>
</evidence>
<keyword evidence="8" id="KW-0811">Translocation</keyword>
<organism evidence="11 12">
    <name type="scientific">Clostridium brassicae</name>
    <dbReference type="NCBI Taxonomy" id="2999072"/>
    <lineage>
        <taxon>Bacteria</taxon>
        <taxon>Bacillati</taxon>
        <taxon>Bacillota</taxon>
        <taxon>Clostridia</taxon>
        <taxon>Eubacteriales</taxon>
        <taxon>Clostridiaceae</taxon>
        <taxon>Clostridium</taxon>
    </lineage>
</organism>
<gene>
    <name evidence="11" type="primary">yajC</name>
    <name evidence="11" type="ORF">OW729_08205</name>
</gene>
<name>A0ABT4D8U9_9CLOT</name>